<dbReference type="SUPFAM" id="SSF51445">
    <property type="entry name" value="(Trans)glycosidases"/>
    <property type="match status" value="1"/>
</dbReference>
<dbReference type="Pfam" id="PF02838">
    <property type="entry name" value="Glyco_hydro_20b"/>
    <property type="match status" value="1"/>
</dbReference>
<evidence type="ECO:0000256" key="1">
    <source>
        <dbReference type="ARBA" id="ARBA00001231"/>
    </source>
</evidence>
<comment type="catalytic activity">
    <reaction evidence="1">
        <text>Hydrolysis of terminal non-reducing N-acetyl-D-hexosamine residues in N-acetyl-beta-D-hexosaminides.</text>
        <dbReference type="EC" id="3.2.1.52"/>
    </reaction>
</comment>
<sequence>MTDRYDTLVPRAREAHRLPGTLTLTADSRLVGPDEATEPVRRLLAPLGLPLRPTGTGTEIAVGFDAAITEPEGYRLHVGTTGVTLTAAGVDGLRHGARTLRQLLPDTAWRAAAPAGTEWALDCGEVADAPALPWRGGMLDVSRHFLPKREVLRYLDLFAMHGLNRLHLHLSDDQGWRVQSARYPKLTEIGAHRPGSQVGRERDGSHDHVPHGGYYTLDDLAEINAYATGLGVTVVPELDLPGHASALLAAYPEYGIGTHRVLTGWGISAGVVTPLPRTLAFLGEVLDELTEALPVPYVHLGGDECVLRDWAADAEVMGHLAEQGITEPVDGHGYFLRSLGEHLAKGGRRMVVWDEGFVTGGMLPDSIVTAWRGSSVGRRAAAAGYDVVRSPVYPTYLDYDQSDGADEPLSIGGPLTLDDVAGFDPVPADWAADERAHVLGVQFQAWSEYIPDARHLDYLAFPRACALADVAWTGAPATRLTERLDAHLPRLDAAGVEYRPLTGPRPWQAGGDGPRRRVPGAEMAKVREHLEAVSATADVQQETN</sequence>
<evidence type="ECO:0000256" key="2">
    <source>
        <dbReference type="ARBA" id="ARBA00006285"/>
    </source>
</evidence>
<feature type="active site" description="Proton donor" evidence="6">
    <location>
        <position position="304"/>
    </location>
</feature>
<dbReference type="RefSeq" id="WP_203963115.1">
    <property type="nucleotide sequence ID" value="NZ_AP023355.1"/>
</dbReference>
<evidence type="ECO:0000313" key="11">
    <source>
        <dbReference type="Proteomes" id="UP000611640"/>
    </source>
</evidence>
<dbReference type="InterPro" id="IPR017853">
    <property type="entry name" value="GH"/>
</dbReference>
<feature type="domain" description="Beta-hexosaminidase bacterial type N-terminal" evidence="9">
    <location>
        <begin position="8"/>
        <end position="128"/>
    </location>
</feature>
<dbReference type="InterPro" id="IPR025705">
    <property type="entry name" value="Beta_hexosaminidase_sua/sub"/>
</dbReference>
<dbReference type="PANTHER" id="PTHR22600:SF57">
    <property type="entry name" value="BETA-N-ACETYLHEXOSAMINIDASE"/>
    <property type="match status" value="1"/>
</dbReference>
<organism evidence="10 11">
    <name type="scientific">Actinocatenispora thailandica</name>
    <dbReference type="NCBI Taxonomy" id="227318"/>
    <lineage>
        <taxon>Bacteria</taxon>
        <taxon>Bacillati</taxon>
        <taxon>Actinomycetota</taxon>
        <taxon>Actinomycetes</taxon>
        <taxon>Micromonosporales</taxon>
        <taxon>Micromonosporaceae</taxon>
        <taxon>Actinocatenispora</taxon>
    </lineage>
</organism>
<dbReference type="Gene3D" id="3.30.379.10">
    <property type="entry name" value="Chitobiase/beta-hexosaminidase domain 2-like"/>
    <property type="match status" value="1"/>
</dbReference>
<evidence type="ECO:0000313" key="10">
    <source>
        <dbReference type="EMBL" id="BCJ36798.1"/>
    </source>
</evidence>
<dbReference type="AlphaFoldDB" id="A0A7R7HY65"/>
<evidence type="ECO:0000256" key="6">
    <source>
        <dbReference type="PIRSR" id="PIRSR625705-1"/>
    </source>
</evidence>
<dbReference type="GO" id="GO:0016020">
    <property type="term" value="C:membrane"/>
    <property type="evidence" value="ECO:0007669"/>
    <property type="project" value="TreeGrafter"/>
</dbReference>
<evidence type="ECO:0000256" key="5">
    <source>
        <dbReference type="ARBA" id="ARBA00023295"/>
    </source>
</evidence>
<gene>
    <name evidence="10" type="ORF">Athai_43010</name>
</gene>
<accession>A0A7R7HY65</accession>
<name>A0A7R7HY65_9ACTN</name>
<reference evidence="10 11" key="1">
    <citation type="submission" date="2020-08" db="EMBL/GenBank/DDBJ databases">
        <title>Whole genome shotgun sequence of Actinocatenispora thailandica NBRC 105041.</title>
        <authorList>
            <person name="Komaki H."/>
            <person name="Tamura T."/>
        </authorList>
    </citation>
    <scope>NUCLEOTIDE SEQUENCE [LARGE SCALE GENOMIC DNA]</scope>
    <source>
        <strain evidence="10 11">NBRC 105041</strain>
    </source>
</reference>
<dbReference type="SUPFAM" id="SSF55545">
    <property type="entry name" value="beta-N-acetylhexosaminidase-like domain"/>
    <property type="match status" value="1"/>
</dbReference>
<dbReference type="KEGG" id="atl:Athai_43010"/>
<dbReference type="InterPro" id="IPR015882">
    <property type="entry name" value="HEX_bac_N"/>
</dbReference>
<evidence type="ECO:0000256" key="3">
    <source>
        <dbReference type="ARBA" id="ARBA00012663"/>
    </source>
</evidence>
<dbReference type="CDD" id="cd06563">
    <property type="entry name" value="GH20_chitobiase-like"/>
    <property type="match status" value="1"/>
</dbReference>
<dbReference type="PANTHER" id="PTHR22600">
    <property type="entry name" value="BETA-HEXOSAMINIDASE"/>
    <property type="match status" value="1"/>
</dbReference>
<dbReference type="GO" id="GO:0005975">
    <property type="term" value="P:carbohydrate metabolic process"/>
    <property type="evidence" value="ECO:0007669"/>
    <property type="project" value="InterPro"/>
</dbReference>
<evidence type="ECO:0000256" key="4">
    <source>
        <dbReference type="ARBA" id="ARBA00022801"/>
    </source>
</evidence>
<dbReference type="EC" id="3.2.1.52" evidence="3"/>
<evidence type="ECO:0000259" key="8">
    <source>
        <dbReference type="Pfam" id="PF00728"/>
    </source>
</evidence>
<protein>
    <recommendedName>
        <fullName evidence="3">beta-N-acetylhexosaminidase</fullName>
        <ecNumber evidence="3">3.2.1.52</ecNumber>
    </recommendedName>
</protein>
<dbReference type="InterPro" id="IPR015883">
    <property type="entry name" value="Glyco_hydro_20_cat"/>
</dbReference>
<dbReference type="Proteomes" id="UP000611640">
    <property type="component" value="Chromosome"/>
</dbReference>
<proteinExistence type="inferred from homology"/>
<dbReference type="InterPro" id="IPR029018">
    <property type="entry name" value="Hex-like_dom2"/>
</dbReference>
<dbReference type="EMBL" id="AP023355">
    <property type="protein sequence ID" value="BCJ36798.1"/>
    <property type="molecule type" value="Genomic_DNA"/>
</dbReference>
<keyword evidence="5" id="KW-0326">Glycosidase</keyword>
<dbReference type="GO" id="GO:0004563">
    <property type="term" value="F:beta-N-acetylhexosaminidase activity"/>
    <property type="evidence" value="ECO:0007669"/>
    <property type="project" value="UniProtKB-EC"/>
</dbReference>
<dbReference type="GO" id="GO:0030203">
    <property type="term" value="P:glycosaminoglycan metabolic process"/>
    <property type="evidence" value="ECO:0007669"/>
    <property type="project" value="TreeGrafter"/>
</dbReference>
<keyword evidence="11" id="KW-1185">Reference proteome</keyword>
<keyword evidence="4" id="KW-0378">Hydrolase</keyword>
<dbReference type="PRINTS" id="PR00738">
    <property type="entry name" value="GLHYDRLASE20"/>
</dbReference>
<dbReference type="Pfam" id="PF00728">
    <property type="entry name" value="Glyco_hydro_20"/>
    <property type="match status" value="1"/>
</dbReference>
<feature type="region of interest" description="Disordered" evidence="7">
    <location>
        <begin position="499"/>
        <end position="520"/>
    </location>
</feature>
<evidence type="ECO:0000259" key="9">
    <source>
        <dbReference type="Pfam" id="PF02838"/>
    </source>
</evidence>
<feature type="domain" description="Glycoside hydrolase family 20 catalytic" evidence="8">
    <location>
        <begin position="133"/>
        <end position="474"/>
    </location>
</feature>
<comment type="similarity">
    <text evidence="2">Belongs to the glycosyl hydrolase 20 family.</text>
</comment>
<evidence type="ECO:0000256" key="7">
    <source>
        <dbReference type="SAM" id="MobiDB-lite"/>
    </source>
</evidence>
<dbReference type="Gene3D" id="3.20.20.80">
    <property type="entry name" value="Glycosidases"/>
    <property type="match status" value="1"/>
</dbReference>